<protein>
    <recommendedName>
        <fullName evidence="4">Invasion protein IalB</fullName>
    </recommendedName>
</protein>
<evidence type="ECO:0000256" key="1">
    <source>
        <dbReference type="SAM" id="SignalP"/>
    </source>
</evidence>
<proteinExistence type="predicted"/>
<reference evidence="2 3" key="1">
    <citation type="submission" date="2022-02" db="EMBL/GenBank/DDBJ databases">
        <title>Shinella B3.7 sp. nov., isolated from Sediment (Zhairuo Island).</title>
        <authorList>
            <person name="Chen G."/>
        </authorList>
    </citation>
    <scope>NUCLEOTIDE SEQUENCE [LARGE SCALE GENOMIC DNA]</scope>
    <source>
        <strain evidence="2 3">B3.7</strain>
        <plasmid evidence="2">unnamed</plasmid>
    </source>
</reference>
<geneLocation type="plasmid" evidence="2">
    <name>unnamed</name>
</geneLocation>
<keyword evidence="3" id="KW-1185">Reference proteome</keyword>
<gene>
    <name evidence="2" type="ORF">MKI86_22160</name>
</gene>
<dbReference type="RefSeq" id="WP_241605402.1">
    <property type="nucleotide sequence ID" value="NZ_JAKVIN010000011.1"/>
</dbReference>
<keyword evidence="2" id="KW-0614">Plasmid</keyword>
<feature type="chain" id="PRO_5045445682" description="Invasion protein IalB" evidence="1">
    <location>
        <begin position="23"/>
        <end position="166"/>
    </location>
</feature>
<sequence length="166" mass="17774">MSLLFYSLVVLAVSATVLPPDAANECIAEDGDAALSQQSFGAWTLFQAKCSCMLSLQGAGDSTFGMLVVKATSSQIAPRLSVMLSVTQEFPDDVEYYPITINGKPIEAGAQPKDGVFVVELEWHVDWFDELSKTDTINVGPNIFTSDHSSKAVSALLTCYAALRGT</sequence>
<evidence type="ECO:0000313" key="2">
    <source>
        <dbReference type="EMBL" id="MCJ8151845.1"/>
    </source>
</evidence>
<accession>A0ABT0CTB8</accession>
<keyword evidence="1" id="KW-0732">Signal</keyword>
<evidence type="ECO:0000313" key="3">
    <source>
        <dbReference type="Proteomes" id="UP001201844"/>
    </source>
</evidence>
<dbReference type="EMBL" id="JAKVIN010000011">
    <property type="protein sequence ID" value="MCJ8151845.1"/>
    <property type="molecule type" value="Genomic_DNA"/>
</dbReference>
<dbReference type="Proteomes" id="UP001201844">
    <property type="component" value="Unassembled WGS sequence"/>
</dbReference>
<feature type="signal peptide" evidence="1">
    <location>
        <begin position="1"/>
        <end position="22"/>
    </location>
</feature>
<comment type="caution">
    <text evidence="2">The sequence shown here is derived from an EMBL/GenBank/DDBJ whole genome shotgun (WGS) entry which is preliminary data.</text>
</comment>
<evidence type="ECO:0008006" key="4">
    <source>
        <dbReference type="Google" id="ProtNLM"/>
    </source>
</evidence>
<organism evidence="2 3">
    <name type="scientific">Shinella sedimenti</name>
    <dbReference type="NCBI Taxonomy" id="2919913"/>
    <lineage>
        <taxon>Bacteria</taxon>
        <taxon>Pseudomonadati</taxon>
        <taxon>Pseudomonadota</taxon>
        <taxon>Alphaproteobacteria</taxon>
        <taxon>Hyphomicrobiales</taxon>
        <taxon>Rhizobiaceae</taxon>
        <taxon>Shinella</taxon>
    </lineage>
</organism>
<name>A0ABT0CTB8_9HYPH</name>